<evidence type="ECO:0000256" key="1">
    <source>
        <dbReference type="SAM" id="MobiDB-lite"/>
    </source>
</evidence>
<dbReference type="RefSeq" id="WP_377458760.1">
    <property type="nucleotide sequence ID" value="NZ_JBHLUB010000027.1"/>
</dbReference>
<evidence type="ECO:0008006" key="4">
    <source>
        <dbReference type="Google" id="ProtNLM"/>
    </source>
</evidence>
<gene>
    <name evidence="2" type="ORF">ACFFFR_06145</name>
</gene>
<comment type="caution">
    <text evidence="2">The sequence shown here is derived from an EMBL/GenBank/DDBJ whole genome shotgun (WGS) entry which is preliminary data.</text>
</comment>
<dbReference type="Proteomes" id="UP001589862">
    <property type="component" value="Unassembled WGS sequence"/>
</dbReference>
<dbReference type="EMBL" id="JBHLUB010000027">
    <property type="protein sequence ID" value="MFC0581962.1"/>
    <property type="molecule type" value="Genomic_DNA"/>
</dbReference>
<organism evidence="2 3">
    <name type="scientific">Micrococcoides hystricis</name>
    <dbReference type="NCBI Taxonomy" id="1572761"/>
    <lineage>
        <taxon>Bacteria</taxon>
        <taxon>Bacillati</taxon>
        <taxon>Actinomycetota</taxon>
        <taxon>Actinomycetes</taxon>
        <taxon>Micrococcales</taxon>
        <taxon>Micrococcaceae</taxon>
        <taxon>Micrococcoides</taxon>
    </lineage>
</organism>
<keyword evidence="3" id="KW-1185">Reference proteome</keyword>
<evidence type="ECO:0000313" key="2">
    <source>
        <dbReference type="EMBL" id="MFC0581962.1"/>
    </source>
</evidence>
<protein>
    <recommendedName>
        <fullName evidence="4">DUF4265 domain-containing protein</fullName>
    </recommendedName>
</protein>
<feature type="compositionally biased region" description="Basic and acidic residues" evidence="1">
    <location>
        <begin position="16"/>
        <end position="25"/>
    </location>
</feature>
<proteinExistence type="predicted"/>
<name>A0ABV6PC77_9MICC</name>
<feature type="region of interest" description="Disordered" evidence="1">
    <location>
        <begin position="1"/>
        <end position="26"/>
    </location>
</feature>
<sequence length="128" mass="13967">MFGLFGKRSGKAIKSTRPEPTHEMNDDPVIGYVLLSESVSREQIIEALNDHVSEEGQLEWDDEAADDDSLGCSIKGLWISISSTDAPFPGGEAQGVLHPVFGGGQSRSYRTAPRLPHRGRRARFVEGS</sequence>
<evidence type="ECO:0000313" key="3">
    <source>
        <dbReference type="Proteomes" id="UP001589862"/>
    </source>
</evidence>
<accession>A0ABV6PC77</accession>
<reference evidence="2 3" key="1">
    <citation type="submission" date="2024-09" db="EMBL/GenBank/DDBJ databases">
        <authorList>
            <person name="Sun Q."/>
            <person name="Mori K."/>
        </authorList>
    </citation>
    <scope>NUCLEOTIDE SEQUENCE [LARGE SCALE GENOMIC DNA]</scope>
    <source>
        <strain evidence="2 3">NCAIM B.02604</strain>
    </source>
</reference>